<dbReference type="GO" id="GO:0006171">
    <property type="term" value="P:cAMP biosynthetic process"/>
    <property type="evidence" value="ECO:0007669"/>
    <property type="project" value="TreeGrafter"/>
</dbReference>
<dbReference type="EMBL" id="JAMZFT010000002">
    <property type="protein sequence ID" value="MCP1336142.1"/>
    <property type="molecule type" value="Genomic_DNA"/>
</dbReference>
<dbReference type="PANTHER" id="PTHR43081">
    <property type="entry name" value="ADENYLATE CYCLASE, TERMINAL-DIFFERENTIATION SPECIFIC-RELATED"/>
    <property type="match status" value="1"/>
</dbReference>
<dbReference type="SMART" id="SM00044">
    <property type="entry name" value="CYCc"/>
    <property type="match status" value="1"/>
</dbReference>
<feature type="domain" description="Guanylate cyclase" evidence="1">
    <location>
        <begin position="242"/>
        <end position="378"/>
    </location>
</feature>
<name>A0A9J6PCW5_9PROT</name>
<dbReference type="RefSeq" id="WP_269332111.1">
    <property type="nucleotide sequence ID" value="NZ_JAMZFT010000002.1"/>
</dbReference>
<dbReference type="Gene3D" id="3.30.70.1230">
    <property type="entry name" value="Nucleotide cyclase"/>
    <property type="match status" value="1"/>
</dbReference>
<dbReference type="GO" id="GO:0035556">
    <property type="term" value="P:intracellular signal transduction"/>
    <property type="evidence" value="ECO:0007669"/>
    <property type="project" value="InterPro"/>
</dbReference>
<organism evidence="2 3">
    <name type="scientific">Futiania mangrovi</name>
    <dbReference type="NCBI Taxonomy" id="2959716"/>
    <lineage>
        <taxon>Bacteria</taxon>
        <taxon>Pseudomonadati</taxon>
        <taxon>Pseudomonadota</taxon>
        <taxon>Alphaproteobacteria</taxon>
        <taxon>Futianiales</taxon>
        <taxon>Futianiaceae</taxon>
        <taxon>Futiania</taxon>
    </lineage>
</organism>
<proteinExistence type="predicted"/>
<dbReference type="InterPro" id="IPR050697">
    <property type="entry name" value="Adenylyl/Guanylyl_Cyclase_3/4"/>
</dbReference>
<sequence length="428" mass="45763">MAQRDPMATAGGSLGASGSAGAGSALIGTVAEWLVDQSLGQNAIEDTFDGTCKHLNSVGVPLARGQLIFVTLHPQISSVALTWRAGEGIGRADFSHSEVENTSPQFKRSPFYHILTNNLSLMRRRLAGPAATLDFPALEEFAAEGYTDYLVCSVGFVSPASARWMHGTGILVSWATKRPGGFTDDDIADLLRLQRRLAVACKVSIQEQITRNVLQTYLGKGASDQVLEGAIKRGDGSVEHAVIWYSDMRGSTRLAESMPSEDYLAMLNTYFEITAGAVQERGGDILTFIGDAVLAIFPVPRAVPGEACPIRNEALAAATDALERARAVNVDRKEKGLPEIRFGIALHVGDVVFGNIGIPERLSFSVIGPATNEAVRLEALTKVLDRPILATRDFASCLSQKFEDLGSHALRGVGQPCEVLAPVLESAD</sequence>
<dbReference type="PROSITE" id="PS50125">
    <property type="entry name" value="GUANYLATE_CYCLASE_2"/>
    <property type="match status" value="1"/>
</dbReference>
<dbReference type="SUPFAM" id="SSF55073">
    <property type="entry name" value="Nucleotide cyclase"/>
    <property type="match status" value="1"/>
</dbReference>
<dbReference type="GO" id="GO:0004016">
    <property type="term" value="F:adenylate cyclase activity"/>
    <property type="evidence" value="ECO:0007669"/>
    <property type="project" value="UniProtKB-ARBA"/>
</dbReference>
<comment type="caution">
    <text evidence="2">The sequence shown here is derived from an EMBL/GenBank/DDBJ whole genome shotgun (WGS) entry which is preliminary data.</text>
</comment>
<gene>
    <name evidence="2" type="ORF">NJQ99_06975</name>
</gene>
<keyword evidence="3" id="KW-1185">Reference proteome</keyword>
<reference evidence="2" key="1">
    <citation type="submission" date="2022-06" db="EMBL/GenBank/DDBJ databases">
        <title>Isolation and Genomics of Futiania mangrovii gen. nov., sp. nov., a Rare and Metabolically-versatile member in the Class Alphaproteobacteria.</title>
        <authorList>
            <person name="Liu L."/>
            <person name="Huang W.-C."/>
            <person name="Pan J."/>
            <person name="Li J."/>
            <person name="Huang Y."/>
            <person name="Du H."/>
            <person name="Liu Y."/>
            <person name="Li M."/>
        </authorList>
    </citation>
    <scope>NUCLEOTIDE SEQUENCE</scope>
    <source>
        <strain evidence="2">FT118</strain>
    </source>
</reference>
<dbReference type="Proteomes" id="UP001055804">
    <property type="component" value="Unassembled WGS sequence"/>
</dbReference>
<evidence type="ECO:0000313" key="3">
    <source>
        <dbReference type="Proteomes" id="UP001055804"/>
    </source>
</evidence>
<evidence type="ECO:0000259" key="1">
    <source>
        <dbReference type="PROSITE" id="PS50125"/>
    </source>
</evidence>
<dbReference type="AlphaFoldDB" id="A0A9J6PCW5"/>
<dbReference type="InterPro" id="IPR029787">
    <property type="entry name" value="Nucleotide_cyclase"/>
</dbReference>
<dbReference type="CDD" id="cd07302">
    <property type="entry name" value="CHD"/>
    <property type="match status" value="1"/>
</dbReference>
<evidence type="ECO:0000313" key="2">
    <source>
        <dbReference type="EMBL" id="MCP1336142.1"/>
    </source>
</evidence>
<protein>
    <submittedName>
        <fullName evidence="2">Adenylate/guanylate cyclase domain-containing protein</fullName>
    </submittedName>
</protein>
<dbReference type="Pfam" id="PF00211">
    <property type="entry name" value="Guanylate_cyc"/>
    <property type="match status" value="1"/>
</dbReference>
<dbReference type="InterPro" id="IPR001054">
    <property type="entry name" value="A/G_cyclase"/>
</dbReference>
<dbReference type="PANTHER" id="PTHR43081:SF11">
    <property type="entry name" value="BLR2264 PROTEIN"/>
    <property type="match status" value="1"/>
</dbReference>
<accession>A0A9J6PCW5</accession>